<name>A0ACB9AQV2_9ASTR</name>
<evidence type="ECO:0000313" key="1">
    <source>
        <dbReference type="EMBL" id="KAI3712088.1"/>
    </source>
</evidence>
<protein>
    <submittedName>
        <fullName evidence="1">Uncharacterized protein</fullName>
    </submittedName>
</protein>
<reference evidence="2" key="1">
    <citation type="journal article" date="2022" name="Mol. Ecol. Resour.">
        <title>The genomes of chicory, endive, great burdock and yacon provide insights into Asteraceae palaeo-polyploidization history and plant inulin production.</title>
        <authorList>
            <person name="Fan W."/>
            <person name="Wang S."/>
            <person name="Wang H."/>
            <person name="Wang A."/>
            <person name="Jiang F."/>
            <person name="Liu H."/>
            <person name="Zhao H."/>
            <person name="Xu D."/>
            <person name="Zhang Y."/>
        </authorList>
    </citation>
    <scope>NUCLEOTIDE SEQUENCE [LARGE SCALE GENOMIC DNA]</scope>
    <source>
        <strain evidence="2">cv. Yunnan</strain>
    </source>
</reference>
<keyword evidence="2" id="KW-1185">Reference proteome</keyword>
<evidence type="ECO:0000313" key="2">
    <source>
        <dbReference type="Proteomes" id="UP001056120"/>
    </source>
</evidence>
<dbReference type="Proteomes" id="UP001056120">
    <property type="component" value="Linkage Group LG24"/>
</dbReference>
<accession>A0ACB9AQV2</accession>
<gene>
    <name evidence="1" type="ORF">L1987_70637</name>
</gene>
<dbReference type="EMBL" id="CM042041">
    <property type="protein sequence ID" value="KAI3712088.1"/>
    <property type="molecule type" value="Genomic_DNA"/>
</dbReference>
<proteinExistence type="predicted"/>
<comment type="caution">
    <text evidence="1">The sequence shown here is derived from an EMBL/GenBank/DDBJ whole genome shotgun (WGS) entry which is preliminary data.</text>
</comment>
<reference evidence="1 2" key="2">
    <citation type="journal article" date="2022" name="Mol. Ecol. Resour.">
        <title>The genomes of chicory, endive, great burdock and yacon provide insights into Asteraceae paleo-polyploidization history and plant inulin production.</title>
        <authorList>
            <person name="Fan W."/>
            <person name="Wang S."/>
            <person name="Wang H."/>
            <person name="Wang A."/>
            <person name="Jiang F."/>
            <person name="Liu H."/>
            <person name="Zhao H."/>
            <person name="Xu D."/>
            <person name="Zhang Y."/>
        </authorList>
    </citation>
    <scope>NUCLEOTIDE SEQUENCE [LARGE SCALE GENOMIC DNA]</scope>
    <source>
        <strain evidence="2">cv. Yunnan</strain>
        <tissue evidence="1">Leaves</tissue>
    </source>
</reference>
<organism evidence="1 2">
    <name type="scientific">Smallanthus sonchifolius</name>
    <dbReference type="NCBI Taxonomy" id="185202"/>
    <lineage>
        <taxon>Eukaryota</taxon>
        <taxon>Viridiplantae</taxon>
        <taxon>Streptophyta</taxon>
        <taxon>Embryophyta</taxon>
        <taxon>Tracheophyta</taxon>
        <taxon>Spermatophyta</taxon>
        <taxon>Magnoliopsida</taxon>
        <taxon>eudicotyledons</taxon>
        <taxon>Gunneridae</taxon>
        <taxon>Pentapetalae</taxon>
        <taxon>asterids</taxon>
        <taxon>campanulids</taxon>
        <taxon>Asterales</taxon>
        <taxon>Asteraceae</taxon>
        <taxon>Asteroideae</taxon>
        <taxon>Heliantheae alliance</taxon>
        <taxon>Millerieae</taxon>
        <taxon>Smallanthus</taxon>
    </lineage>
</organism>
<sequence length="96" mass="10975">MTSSREYHDILQEDGGWHLKFHGFLASKERDYDESSNKKEEKEMCHKAIGVKNQEPLDKNTCEGTSGNVEIKEGTSDLDPIEVEDDEDKTKKAMKN</sequence>